<organism evidence="2 3">
    <name type="scientific">Paxillus involutus ATCC 200175</name>
    <dbReference type="NCBI Taxonomy" id="664439"/>
    <lineage>
        <taxon>Eukaryota</taxon>
        <taxon>Fungi</taxon>
        <taxon>Dikarya</taxon>
        <taxon>Basidiomycota</taxon>
        <taxon>Agaricomycotina</taxon>
        <taxon>Agaricomycetes</taxon>
        <taxon>Agaricomycetidae</taxon>
        <taxon>Boletales</taxon>
        <taxon>Paxilineae</taxon>
        <taxon>Paxillaceae</taxon>
        <taxon>Paxillus</taxon>
    </lineage>
</organism>
<dbReference type="EMBL" id="KN820052">
    <property type="protein sequence ID" value="KIJ07014.1"/>
    <property type="molecule type" value="Genomic_DNA"/>
</dbReference>
<evidence type="ECO:0000313" key="3">
    <source>
        <dbReference type="Proteomes" id="UP000053647"/>
    </source>
</evidence>
<keyword evidence="3" id="KW-1185">Reference proteome</keyword>
<feature type="non-terminal residue" evidence="2">
    <location>
        <position position="154"/>
    </location>
</feature>
<evidence type="ECO:0000256" key="1">
    <source>
        <dbReference type="SAM" id="SignalP"/>
    </source>
</evidence>
<dbReference type="HOGENOM" id="CLU_066494_1_1_1"/>
<dbReference type="OrthoDB" id="9983560at2759"/>
<sequence>MKVLVAFSLLVLCVVATTSPSGQECLCTSDQSCWPNAAEFSQLQTQVSQPLIYPIPTASACYPTSDPSGNCTEVIDNWTDGDWRSSMPGSMEAPNFETLILKNGTIEACYLNTTITGTCGQGRVPVIGVDARSVVDVQAAVNFSVKHNLKLVVK</sequence>
<dbReference type="AlphaFoldDB" id="A0A0C9SMZ1"/>
<gene>
    <name evidence="2" type="ORF">PAXINDRAFT_91070</name>
</gene>
<keyword evidence="1" id="KW-0732">Signal</keyword>
<name>A0A0C9SMZ1_PAXIN</name>
<protein>
    <submittedName>
        <fullName evidence="2">Uncharacterized protein</fullName>
    </submittedName>
</protein>
<feature type="signal peptide" evidence="1">
    <location>
        <begin position="1"/>
        <end position="16"/>
    </location>
</feature>
<proteinExistence type="predicted"/>
<accession>A0A0C9SMZ1</accession>
<dbReference type="Proteomes" id="UP000053647">
    <property type="component" value="Unassembled WGS sequence"/>
</dbReference>
<feature type="chain" id="PRO_5002219972" evidence="1">
    <location>
        <begin position="17"/>
        <end position="154"/>
    </location>
</feature>
<reference evidence="2 3" key="1">
    <citation type="submission" date="2014-06" db="EMBL/GenBank/DDBJ databases">
        <authorList>
            <consortium name="DOE Joint Genome Institute"/>
            <person name="Kuo A."/>
            <person name="Kohler A."/>
            <person name="Nagy L.G."/>
            <person name="Floudas D."/>
            <person name="Copeland A."/>
            <person name="Barry K.W."/>
            <person name="Cichocki N."/>
            <person name="Veneault-Fourrey C."/>
            <person name="LaButti K."/>
            <person name="Lindquist E.A."/>
            <person name="Lipzen A."/>
            <person name="Lundell T."/>
            <person name="Morin E."/>
            <person name="Murat C."/>
            <person name="Sun H."/>
            <person name="Tunlid A."/>
            <person name="Henrissat B."/>
            <person name="Grigoriev I.V."/>
            <person name="Hibbett D.S."/>
            <person name="Martin F."/>
            <person name="Nordberg H.P."/>
            <person name="Cantor M.N."/>
            <person name="Hua S.X."/>
        </authorList>
    </citation>
    <scope>NUCLEOTIDE SEQUENCE [LARGE SCALE GENOMIC DNA]</scope>
    <source>
        <strain evidence="2 3">ATCC 200175</strain>
    </source>
</reference>
<evidence type="ECO:0000313" key="2">
    <source>
        <dbReference type="EMBL" id="KIJ07014.1"/>
    </source>
</evidence>
<reference evidence="3" key="2">
    <citation type="submission" date="2015-01" db="EMBL/GenBank/DDBJ databases">
        <title>Evolutionary Origins and Diversification of the Mycorrhizal Mutualists.</title>
        <authorList>
            <consortium name="DOE Joint Genome Institute"/>
            <consortium name="Mycorrhizal Genomics Consortium"/>
            <person name="Kohler A."/>
            <person name="Kuo A."/>
            <person name="Nagy L.G."/>
            <person name="Floudas D."/>
            <person name="Copeland A."/>
            <person name="Barry K.W."/>
            <person name="Cichocki N."/>
            <person name="Veneault-Fourrey C."/>
            <person name="LaButti K."/>
            <person name="Lindquist E.A."/>
            <person name="Lipzen A."/>
            <person name="Lundell T."/>
            <person name="Morin E."/>
            <person name="Murat C."/>
            <person name="Riley R."/>
            <person name="Ohm R."/>
            <person name="Sun H."/>
            <person name="Tunlid A."/>
            <person name="Henrissat B."/>
            <person name="Grigoriev I.V."/>
            <person name="Hibbett D.S."/>
            <person name="Martin F."/>
        </authorList>
    </citation>
    <scope>NUCLEOTIDE SEQUENCE [LARGE SCALE GENOMIC DNA]</scope>
    <source>
        <strain evidence="3">ATCC 200175</strain>
    </source>
</reference>